<protein>
    <submittedName>
        <fullName evidence="1">Uncharacterized protein</fullName>
    </submittedName>
</protein>
<dbReference type="Proteomes" id="UP000828390">
    <property type="component" value="Unassembled WGS sequence"/>
</dbReference>
<reference evidence="1" key="1">
    <citation type="journal article" date="2019" name="bioRxiv">
        <title>The Genome of the Zebra Mussel, Dreissena polymorpha: A Resource for Invasive Species Research.</title>
        <authorList>
            <person name="McCartney M.A."/>
            <person name="Auch B."/>
            <person name="Kono T."/>
            <person name="Mallez S."/>
            <person name="Zhang Y."/>
            <person name="Obille A."/>
            <person name="Becker A."/>
            <person name="Abrahante J.E."/>
            <person name="Garbe J."/>
            <person name="Badalamenti J.P."/>
            <person name="Herman A."/>
            <person name="Mangelson H."/>
            <person name="Liachko I."/>
            <person name="Sullivan S."/>
            <person name="Sone E.D."/>
            <person name="Koren S."/>
            <person name="Silverstein K.A.T."/>
            <person name="Beckman K.B."/>
            <person name="Gohl D.M."/>
        </authorList>
    </citation>
    <scope>NUCLEOTIDE SEQUENCE</scope>
    <source>
        <strain evidence="1">Duluth1</strain>
        <tissue evidence="1">Whole animal</tissue>
    </source>
</reference>
<proteinExistence type="predicted"/>
<evidence type="ECO:0000313" key="2">
    <source>
        <dbReference type="Proteomes" id="UP000828390"/>
    </source>
</evidence>
<gene>
    <name evidence="1" type="ORF">DPMN_096474</name>
</gene>
<comment type="caution">
    <text evidence="1">The sequence shown here is derived from an EMBL/GenBank/DDBJ whole genome shotgun (WGS) entry which is preliminary data.</text>
</comment>
<evidence type="ECO:0000313" key="1">
    <source>
        <dbReference type="EMBL" id="KAH3853936.1"/>
    </source>
</evidence>
<name>A0A9D4R3P4_DREPO</name>
<dbReference type="EMBL" id="JAIWYP010000003">
    <property type="protein sequence ID" value="KAH3853936.1"/>
    <property type="molecule type" value="Genomic_DNA"/>
</dbReference>
<dbReference type="AlphaFoldDB" id="A0A9D4R3P4"/>
<organism evidence="1 2">
    <name type="scientific">Dreissena polymorpha</name>
    <name type="common">Zebra mussel</name>
    <name type="synonym">Mytilus polymorpha</name>
    <dbReference type="NCBI Taxonomy" id="45954"/>
    <lineage>
        <taxon>Eukaryota</taxon>
        <taxon>Metazoa</taxon>
        <taxon>Spiralia</taxon>
        <taxon>Lophotrochozoa</taxon>
        <taxon>Mollusca</taxon>
        <taxon>Bivalvia</taxon>
        <taxon>Autobranchia</taxon>
        <taxon>Heteroconchia</taxon>
        <taxon>Euheterodonta</taxon>
        <taxon>Imparidentia</taxon>
        <taxon>Neoheterodontei</taxon>
        <taxon>Myida</taxon>
        <taxon>Dreissenoidea</taxon>
        <taxon>Dreissenidae</taxon>
        <taxon>Dreissena</taxon>
    </lineage>
</organism>
<accession>A0A9D4R3P4</accession>
<reference evidence="1" key="2">
    <citation type="submission" date="2020-11" db="EMBL/GenBank/DDBJ databases">
        <authorList>
            <person name="McCartney M.A."/>
            <person name="Auch B."/>
            <person name="Kono T."/>
            <person name="Mallez S."/>
            <person name="Becker A."/>
            <person name="Gohl D.M."/>
            <person name="Silverstein K.A.T."/>
            <person name="Koren S."/>
            <person name="Bechman K.B."/>
            <person name="Herman A."/>
            <person name="Abrahante J.E."/>
            <person name="Garbe J."/>
        </authorList>
    </citation>
    <scope>NUCLEOTIDE SEQUENCE</scope>
    <source>
        <strain evidence="1">Duluth1</strain>
        <tissue evidence="1">Whole animal</tissue>
    </source>
</reference>
<keyword evidence="2" id="KW-1185">Reference proteome</keyword>
<sequence length="84" mass="9128">MPSLTWSTAVVTLYSKSFWLSNNQVWRLISVTILSSPAAISEVSFWMFPRIRAVDTAVSTRSLGAFGRDLVGDADCPTFLAGVG</sequence>